<dbReference type="EMBL" id="JACVXA010000072">
    <property type="protein sequence ID" value="MBE3640111.1"/>
    <property type="molecule type" value="Genomic_DNA"/>
</dbReference>
<dbReference type="Proteomes" id="UP000609121">
    <property type="component" value="Unassembled WGS sequence"/>
</dbReference>
<evidence type="ECO:0000313" key="2">
    <source>
        <dbReference type="EMBL" id="MBE3640111.1"/>
    </source>
</evidence>
<sequence length="172" mass="18623">MDIVKTATDWTRAEMLSSAFFILFGLSFLLASLGFWQLGRTDMAKAYIIPLLVAGTLILIIGVGLFFPSLARLTSFPAAYATDAAGFVADEIARADRVLNEYRIAVFRVIPLIIAACALAILYFETPLLRASLITTLAMMAVILVIDTNANARLEGYKAQLALAGKSLPQSM</sequence>
<reference evidence="2" key="1">
    <citation type="submission" date="2020-09" db="EMBL/GenBank/DDBJ databases">
        <title>A novel bacterium of genus Mangrovicoccus, isolated from South China Sea.</title>
        <authorList>
            <person name="Huang H."/>
            <person name="Mo K."/>
            <person name="Hu Y."/>
        </authorList>
    </citation>
    <scope>NUCLEOTIDE SEQUENCE</scope>
    <source>
        <strain evidence="2">HB182678</strain>
    </source>
</reference>
<accession>A0A8J7CM16</accession>
<feature type="transmembrane region" description="Helical" evidence="1">
    <location>
        <begin position="48"/>
        <end position="67"/>
    </location>
</feature>
<organism evidence="2 3">
    <name type="scientific">Mangrovicoccus algicola</name>
    <dbReference type="NCBI Taxonomy" id="2771008"/>
    <lineage>
        <taxon>Bacteria</taxon>
        <taxon>Pseudomonadati</taxon>
        <taxon>Pseudomonadota</taxon>
        <taxon>Alphaproteobacteria</taxon>
        <taxon>Rhodobacterales</taxon>
        <taxon>Paracoccaceae</taxon>
        <taxon>Mangrovicoccus</taxon>
    </lineage>
</organism>
<evidence type="ECO:0000256" key="1">
    <source>
        <dbReference type="SAM" id="Phobius"/>
    </source>
</evidence>
<feature type="transmembrane region" description="Helical" evidence="1">
    <location>
        <begin position="15"/>
        <end position="36"/>
    </location>
</feature>
<feature type="transmembrane region" description="Helical" evidence="1">
    <location>
        <begin position="130"/>
        <end position="150"/>
    </location>
</feature>
<gene>
    <name evidence="2" type="ORF">ICN82_18055</name>
</gene>
<keyword evidence="1" id="KW-0812">Transmembrane</keyword>
<protein>
    <submittedName>
        <fullName evidence="2">Uncharacterized protein</fullName>
    </submittedName>
</protein>
<dbReference type="AlphaFoldDB" id="A0A8J7CM16"/>
<keyword evidence="1" id="KW-0472">Membrane</keyword>
<proteinExistence type="predicted"/>
<comment type="caution">
    <text evidence="2">The sequence shown here is derived from an EMBL/GenBank/DDBJ whole genome shotgun (WGS) entry which is preliminary data.</text>
</comment>
<name>A0A8J7CM16_9RHOB</name>
<keyword evidence="3" id="KW-1185">Reference proteome</keyword>
<dbReference type="RefSeq" id="WP_193185676.1">
    <property type="nucleotide sequence ID" value="NZ_JACVXA010000072.1"/>
</dbReference>
<evidence type="ECO:0000313" key="3">
    <source>
        <dbReference type="Proteomes" id="UP000609121"/>
    </source>
</evidence>
<feature type="transmembrane region" description="Helical" evidence="1">
    <location>
        <begin position="105"/>
        <end position="124"/>
    </location>
</feature>
<keyword evidence="1" id="KW-1133">Transmembrane helix</keyword>